<reference evidence="7" key="1">
    <citation type="journal article" date="2023" name="Mol. Phylogenet. Evol.">
        <title>Genome-scale phylogeny and comparative genomics of the fungal order Sordariales.</title>
        <authorList>
            <person name="Hensen N."/>
            <person name="Bonometti L."/>
            <person name="Westerberg I."/>
            <person name="Brannstrom I.O."/>
            <person name="Guillou S."/>
            <person name="Cros-Aarteil S."/>
            <person name="Calhoun S."/>
            <person name="Haridas S."/>
            <person name="Kuo A."/>
            <person name="Mondo S."/>
            <person name="Pangilinan J."/>
            <person name="Riley R."/>
            <person name="LaButti K."/>
            <person name="Andreopoulos B."/>
            <person name="Lipzen A."/>
            <person name="Chen C."/>
            <person name="Yan M."/>
            <person name="Daum C."/>
            <person name="Ng V."/>
            <person name="Clum A."/>
            <person name="Steindorff A."/>
            <person name="Ohm R.A."/>
            <person name="Martin F."/>
            <person name="Silar P."/>
            <person name="Natvig D.O."/>
            <person name="Lalanne C."/>
            <person name="Gautier V."/>
            <person name="Ament-Velasquez S.L."/>
            <person name="Kruys A."/>
            <person name="Hutchinson M.I."/>
            <person name="Powell A.J."/>
            <person name="Barry K."/>
            <person name="Miller A.N."/>
            <person name="Grigoriev I.V."/>
            <person name="Debuchy R."/>
            <person name="Gladieux P."/>
            <person name="Hiltunen Thoren M."/>
            <person name="Johannesson H."/>
        </authorList>
    </citation>
    <scope>NUCLEOTIDE SEQUENCE</scope>
    <source>
        <strain evidence="7">PSN293</strain>
    </source>
</reference>
<dbReference type="Pfam" id="PF07690">
    <property type="entry name" value="MFS_1"/>
    <property type="match status" value="1"/>
</dbReference>
<feature type="transmembrane region" description="Helical" evidence="5">
    <location>
        <begin position="469"/>
        <end position="487"/>
    </location>
</feature>
<evidence type="ECO:0000256" key="2">
    <source>
        <dbReference type="ARBA" id="ARBA00022692"/>
    </source>
</evidence>
<reference evidence="7" key="2">
    <citation type="submission" date="2023-05" db="EMBL/GenBank/DDBJ databases">
        <authorList>
            <consortium name="Lawrence Berkeley National Laboratory"/>
            <person name="Steindorff A."/>
            <person name="Hensen N."/>
            <person name="Bonometti L."/>
            <person name="Westerberg I."/>
            <person name="Brannstrom I.O."/>
            <person name="Guillou S."/>
            <person name="Cros-Aarteil S."/>
            <person name="Calhoun S."/>
            <person name="Haridas S."/>
            <person name="Kuo A."/>
            <person name="Mondo S."/>
            <person name="Pangilinan J."/>
            <person name="Riley R."/>
            <person name="Labutti K."/>
            <person name="Andreopoulos B."/>
            <person name="Lipzen A."/>
            <person name="Chen C."/>
            <person name="Yanf M."/>
            <person name="Daum C."/>
            <person name="Ng V."/>
            <person name="Clum A."/>
            <person name="Ohm R."/>
            <person name="Martin F."/>
            <person name="Silar P."/>
            <person name="Natvig D."/>
            <person name="Lalanne C."/>
            <person name="Gautier V."/>
            <person name="Ament-Velasquez S.L."/>
            <person name="Kruys A."/>
            <person name="Hutchinson M.I."/>
            <person name="Powell A.J."/>
            <person name="Barry K."/>
            <person name="Miller A.N."/>
            <person name="Grigoriev I.V."/>
            <person name="Debuchy R."/>
            <person name="Gladieux P."/>
            <person name="Thoren M.H."/>
            <person name="Johannesson H."/>
        </authorList>
    </citation>
    <scope>NUCLEOTIDE SEQUENCE</scope>
    <source>
        <strain evidence="7">PSN293</strain>
    </source>
</reference>
<comment type="caution">
    <text evidence="7">The sequence shown here is derived from an EMBL/GenBank/DDBJ whole genome shotgun (WGS) entry which is preliminary data.</text>
</comment>
<dbReference type="GO" id="GO:0005886">
    <property type="term" value="C:plasma membrane"/>
    <property type="evidence" value="ECO:0007669"/>
    <property type="project" value="TreeGrafter"/>
</dbReference>
<evidence type="ECO:0000313" key="8">
    <source>
        <dbReference type="Proteomes" id="UP001301769"/>
    </source>
</evidence>
<proteinExistence type="predicted"/>
<dbReference type="GO" id="GO:0022857">
    <property type="term" value="F:transmembrane transporter activity"/>
    <property type="evidence" value="ECO:0007669"/>
    <property type="project" value="InterPro"/>
</dbReference>
<dbReference type="PROSITE" id="PS50850">
    <property type="entry name" value="MFS"/>
    <property type="match status" value="1"/>
</dbReference>
<feature type="transmembrane region" description="Helical" evidence="5">
    <location>
        <begin position="535"/>
        <end position="551"/>
    </location>
</feature>
<dbReference type="InterPro" id="IPR020846">
    <property type="entry name" value="MFS_dom"/>
</dbReference>
<dbReference type="AlphaFoldDB" id="A0AAN7B4T0"/>
<accession>A0AAN7B4T0</accession>
<name>A0AAN7B4T0_9PEZI</name>
<evidence type="ECO:0000256" key="4">
    <source>
        <dbReference type="ARBA" id="ARBA00023136"/>
    </source>
</evidence>
<keyword evidence="2 5" id="KW-0812">Transmembrane</keyword>
<dbReference type="EMBL" id="MU858255">
    <property type="protein sequence ID" value="KAK4208165.1"/>
    <property type="molecule type" value="Genomic_DNA"/>
</dbReference>
<evidence type="ECO:0000256" key="1">
    <source>
        <dbReference type="ARBA" id="ARBA00004141"/>
    </source>
</evidence>
<dbReference type="InterPro" id="IPR036259">
    <property type="entry name" value="MFS_trans_sf"/>
</dbReference>
<dbReference type="SUPFAM" id="SSF103473">
    <property type="entry name" value="MFS general substrate transporter"/>
    <property type="match status" value="1"/>
</dbReference>
<evidence type="ECO:0000256" key="3">
    <source>
        <dbReference type="ARBA" id="ARBA00022989"/>
    </source>
</evidence>
<feature type="transmembrane region" description="Helical" evidence="5">
    <location>
        <begin position="119"/>
        <end position="139"/>
    </location>
</feature>
<feature type="transmembrane region" description="Helical" evidence="5">
    <location>
        <begin position="427"/>
        <end position="448"/>
    </location>
</feature>
<evidence type="ECO:0000313" key="7">
    <source>
        <dbReference type="EMBL" id="KAK4208165.1"/>
    </source>
</evidence>
<keyword evidence="4 5" id="KW-0472">Membrane</keyword>
<dbReference type="PRINTS" id="PR01036">
    <property type="entry name" value="TCRTETB"/>
</dbReference>
<dbReference type="InterPro" id="IPR011701">
    <property type="entry name" value="MFS"/>
</dbReference>
<feature type="transmembrane region" description="Helical" evidence="5">
    <location>
        <begin position="395"/>
        <end position="415"/>
    </location>
</feature>
<feature type="domain" description="Major facilitator superfamily (MFS) profile" evidence="6">
    <location>
        <begin position="55"/>
        <end position="558"/>
    </location>
</feature>
<feature type="transmembrane region" description="Helical" evidence="5">
    <location>
        <begin position="254"/>
        <end position="273"/>
    </location>
</feature>
<evidence type="ECO:0000259" key="6">
    <source>
        <dbReference type="PROSITE" id="PS50850"/>
    </source>
</evidence>
<feature type="transmembrane region" description="Helical" evidence="5">
    <location>
        <begin position="328"/>
        <end position="350"/>
    </location>
</feature>
<gene>
    <name evidence="7" type="ORF">QBC37DRAFT_81822</name>
</gene>
<keyword evidence="3 5" id="KW-1133">Transmembrane helix</keyword>
<protein>
    <submittedName>
        <fullName evidence="7">Major facilitator superfamily domain-containing protein</fullName>
    </submittedName>
</protein>
<sequence length="570" mass="61977">MTEKPHTSRVSSEGVMGADTAVEVADSTAKERSLEDDPDHVRPKVYHTGWRLHMLTAGICMSLLLSTLETTIVSTSLVSIVNDLHGFGQSGWVVTSYMLTYTGFLIIYAKLSDILGCKLLILISVALFTIFSIACGASTSMLPLIIFRAFQGMGASGIYSLSTVMTPLMVPPAKYATYIGIMSSVFAVSSVLGPLLGGLISDSTTWRWVFYLNGPGGVIAFSLLFFSIPFSFPYEGESPQFFKTLVAQRSWRRIDFFGVISLLAASILLVFALQQAGTANAWNSGPIISAFVISGVLWVVWLAWQRRLSLAGGICEPVFPWRLACNRFVLGLLLNGFLTGLPFMAAIINIPQRMQTANGTTAIEAGIRLLPLLLCSPLATTVAGLLISKLRTPPLYMLIAGCSFQILGVGLFSSLDPTERDIPARQYGYQVIMGFGFGFNLSTILMMTPMLVKPRDMAVAMGSVTQIRVLGGTIGLAICSTLLNNQITAETSRFLTPPQVGALLQSFQSIEHLPPGVQNEVRNVYGAAYGEQMRVVLYFSVVAMVSLVLLAERRPRRPELTESGEIKVWE</sequence>
<organism evidence="7 8">
    <name type="scientific">Rhypophila decipiens</name>
    <dbReference type="NCBI Taxonomy" id="261697"/>
    <lineage>
        <taxon>Eukaryota</taxon>
        <taxon>Fungi</taxon>
        <taxon>Dikarya</taxon>
        <taxon>Ascomycota</taxon>
        <taxon>Pezizomycotina</taxon>
        <taxon>Sordariomycetes</taxon>
        <taxon>Sordariomycetidae</taxon>
        <taxon>Sordariales</taxon>
        <taxon>Naviculisporaceae</taxon>
        <taxon>Rhypophila</taxon>
    </lineage>
</organism>
<feature type="transmembrane region" description="Helical" evidence="5">
    <location>
        <begin position="175"/>
        <end position="196"/>
    </location>
</feature>
<feature type="transmembrane region" description="Helical" evidence="5">
    <location>
        <begin position="285"/>
        <end position="304"/>
    </location>
</feature>
<dbReference type="Gene3D" id="1.20.1720.10">
    <property type="entry name" value="Multidrug resistance protein D"/>
    <property type="match status" value="1"/>
</dbReference>
<feature type="transmembrane region" description="Helical" evidence="5">
    <location>
        <begin position="370"/>
        <end position="388"/>
    </location>
</feature>
<feature type="transmembrane region" description="Helical" evidence="5">
    <location>
        <begin position="208"/>
        <end position="233"/>
    </location>
</feature>
<feature type="transmembrane region" description="Helical" evidence="5">
    <location>
        <begin position="52"/>
        <end position="81"/>
    </location>
</feature>
<dbReference type="Proteomes" id="UP001301769">
    <property type="component" value="Unassembled WGS sequence"/>
</dbReference>
<evidence type="ECO:0000256" key="5">
    <source>
        <dbReference type="SAM" id="Phobius"/>
    </source>
</evidence>
<keyword evidence="8" id="KW-1185">Reference proteome</keyword>
<comment type="subcellular location">
    <subcellularLocation>
        <location evidence="1">Membrane</location>
        <topology evidence="1">Multi-pass membrane protein</topology>
    </subcellularLocation>
</comment>
<feature type="transmembrane region" description="Helical" evidence="5">
    <location>
        <begin position="87"/>
        <end position="107"/>
    </location>
</feature>
<dbReference type="PANTHER" id="PTHR23501">
    <property type="entry name" value="MAJOR FACILITATOR SUPERFAMILY"/>
    <property type="match status" value="1"/>
</dbReference>
<dbReference type="Gene3D" id="1.20.1250.20">
    <property type="entry name" value="MFS general substrate transporter like domains"/>
    <property type="match status" value="1"/>
</dbReference>
<dbReference type="PANTHER" id="PTHR23501:SF43">
    <property type="entry name" value="MULTIDRUG TRANSPORTER, PUTATIVE (AFU_ORTHOLOGUE AFUA_6G03040)-RELATED"/>
    <property type="match status" value="1"/>
</dbReference>